<proteinExistence type="predicted"/>
<dbReference type="InterPro" id="IPR052391">
    <property type="entry name" value="E3_Ligase-Neurotoxin"/>
</dbReference>
<dbReference type="Gene3D" id="1.25.40.20">
    <property type="entry name" value="Ankyrin repeat-containing domain"/>
    <property type="match status" value="1"/>
</dbReference>
<dbReference type="PROSITE" id="PS50297">
    <property type="entry name" value="ANK_REP_REGION"/>
    <property type="match status" value="2"/>
</dbReference>
<dbReference type="AlphaFoldDB" id="A0A6A7BV67"/>
<dbReference type="Pfam" id="PF12796">
    <property type="entry name" value="Ank_2"/>
    <property type="match status" value="2"/>
</dbReference>
<dbReference type="EMBL" id="MU005997">
    <property type="protein sequence ID" value="KAF2859100.1"/>
    <property type="molecule type" value="Genomic_DNA"/>
</dbReference>
<evidence type="ECO:0000313" key="4">
    <source>
        <dbReference type="Proteomes" id="UP000799421"/>
    </source>
</evidence>
<sequence length="356" mass="38796">MGDAEQHGPGSRPRFAYGDASHLRLDVDLHPRSPRARHLRADAPTALWHPDAADRRRMSVSMPATPRSARVDSGIGSPTENWRVPSFHEATSSWSPPTSPGAFRSSFGKLSAKAKNRMADELYEAACEGDLYRIDMLVRQGAPVDSGTIVTGLYDSFRPAKSGRLCPLAGAAKHGHKDAMELLLLYGATLNVSSHISTCSPLHMAVRENNIELVRWLLKMGSNVDSLNAYNTTPLMYAVRYASKEMVKLILSHEPNLSIISFIGAAAIHWTVWPQRPDVLDILLDAGADVDHLMADGSTPLHCAAVCGHTRSVARLLERGANTSLKNGCGLTPQQVAVEHGHIEIAQMIEDYISRS</sequence>
<gene>
    <name evidence="3" type="ORF">K470DRAFT_259129</name>
</gene>
<evidence type="ECO:0000256" key="1">
    <source>
        <dbReference type="PROSITE-ProRule" id="PRU00023"/>
    </source>
</evidence>
<name>A0A6A7BV67_9PEZI</name>
<keyword evidence="4" id="KW-1185">Reference proteome</keyword>
<accession>A0A6A7BV67</accession>
<feature type="region of interest" description="Disordered" evidence="2">
    <location>
        <begin position="61"/>
        <end position="80"/>
    </location>
</feature>
<feature type="repeat" description="ANK" evidence="1">
    <location>
        <begin position="197"/>
        <end position="229"/>
    </location>
</feature>
<organism evidence="3 4">
    <name type="scientific">Piedraia hortae CBS 480.64</name>
    <dbReference type="NCBI Taxonomy" id="1314780"/>
    <lineage>
        <taxon>Eukaryota</taxon>
        <taxon>Fungi</taxon>
        <taxon>Dikarya</taxon>
        <taxon>Ascomycota</taxon>
        <taxon>Pezizomycotina</taxon>
        <taxon>Dothideomycetes</taxon>
        <taxon>Dothideomycetidae</taxon>
        <taxon>Capnodiales</taxon>
        <taxon>Piedraiaceae</taxon>
        <taxon>Piedraia</taxon>
    </lineage>
</organism>
<dbReference type="InterPro" id="IPR002110">
    <property type="entry name" value="Ankyrin_rpt"/>
</dbReference>
<reference evidence="3" key="1">
    <citation type="journal article" date="2020" name="Stud. Mycol.">
        <title>101 Dothideomycetes genomes: a test case for predicting lifestyles and emergence of pathogens.</title>
        <authorList>
            <person name="Haridas S."/>
            <person name="Albert R."/>
            <person name="Binder M."/>
            <person name="Bloem J."/>
            <person name="Labutti K."/>
            <person name="Salamov A."/>
            <person name="Andreopoulos B."/>
            <person name="Baker S."/>
            <person name="Barry K."/>
            <person name="Bills G."/>
            <person name="Bluhm B."/>
            <person name="Cannon C."/>
            <person name="Castanera R."/>
            <person name="Culley D."/>
            <person name="Daum C."/>
            <person name="Ezra D."/>
            <person name="Gonzalez J."/>
            <person name="Henrissat B."/>
            <person name="Kuo A."/>
            <person name="Liang C."/>
            <person name="Lipzen A."/>
            <person name="Lutzoni F."/>
            <person name="Magnuson J."/>
            <person name="Mondo S."/>
            <person name="Nolan M."/>
            <person name="Ohm R."/>
            <person name="Pangilinan J."/>
            <person name="Park H.-J."/>
            <person name="Ramirez L."/>
            <person name="Alfaro M."/>
            <person name="Sun H."/>
            <person name="Tritt A."/>
            <person name="Yoshinaga Y."/>
            <person name="Zwiers L.-H."/>
            <person name="Turgeon B."/>
            <person name="Goodwin S."/>
            <person name="Spatafora J."/>
            <person name="Crous P."/>
            <person name="Grigoriev I."/>
        </authorList>
    </citation>
    <scope>NUCLEOTIDE SEQUENCE</scope>
    <source>
        <strain evidence="3">CBS 480.64</strain>
    </source>
</reference>
<dbReference type="SMART" id="SM00248">
    <property type="entry name" value="ANK"/>
    <property type="match status" value="7"/>
</dbReference>
<dbReference type="Proteomes" id="UP000799421">
    <property type="component" value="Unassembled WGS sequence"/>
</dbReference>
<evidence type="ECO:0000313" key="3">
    <source>
        <dbReference type="EMBL" id="KAF2859100.1"/>
    </source>
</evidence>
<protein>
    <submittedName>
        <fullName evidence="3">Ankyrin</fullName>
    </submittedName>
</protein>
<keyword evidence="1" id="KW-0040">ANK repeat</keyword>
<dbReference type="SUPFAM" id="SSF48403">
    <property type="entry name" value="Ankyrin repeat"/>
    <property type="match status" value="1"/>
</dbReference>
<dbReference type="PANTHER" id="PTHR24133">
    <property type="entry name" value="ANKYRIN DOMAIN-CONTAINING"/>
    <property type="match status" value="1"/>
</dbReference>
<dbReference type="InterPro" id="IPR036770">
    <property type="entry name" value="Ankyrin_rpt-contain_sf"/>
</dbReference>
<feature type="repeat" description="ANK" evidence="1">
    <location>
        <begin position="296"/>
        <end position="328"/>
    </location>
</feature>
<dbReference type="PROSITE" id="PS50088">
    <property type="entry name" value="ANK_REPEAT"/>
    <property type="match status" value="2"/>
</dbReference>
<dbReference type="OrthoDB" id="539213at2759"/>
<dbReference type="PANTHER" id="PTHR24133:SF40">
    <property type="entry name" value="ANKYRIN REPEAT DOMAIN 44"/>
    <property type="match status" value="1"/>
</dbReference>
<evidence type="ECO:0000256" key="2">
    <source>
        <dbReference type="SAM" id="MobiDB-lite"/>
    </source>
</evidence>